<dbReference type="Proteomes" id="UP000632828">
    <property type="component" value="Unassembled WGS sequence"/>
</dbReference>
<dbReference type="EMBL" id="JACWUN010000015">
    <property type="protein sequence ID" value="MBD1401458.1"/>
    <property type="molecule type" value="Genomic_DNA"/>
</dbReference>
<evidence type="ECO:0000256" key="2">
    <source>
        <dbReference type="ARBA" id="ARBA00022679"/>
    </source>
</evidence>
<dbReference type="InterPro" id="IPR001099">
    <property type="entry name" value="Chalcone/stilbene_synt_N"/>
</dbReference>
<evidence type="ECO:0000259" key="4">
    <source>
        <dbReference type="Pfam" id="PF00195"/>
    </source>
</evidence>
<dbReference type="InterPro" id="IPR011141">
    <property type="entry name" value="Polyketide_synthase_type-III"/>
</dbReference>
<feature type="domain" description="Chalcone/stilbene synthase C-terminal" evidence="5">
    <location>
        <begin position="228"/>
        <end position="360"/>
    </location>
</feature>
<dbReference type="SUPFAM" id="SSF53901">
    <property type="entry name" value="Thiolase-like"/>
    <property type="match status" value="1"/>
</dbReference>
<dbReference type="PANTHER" id="PTHR11877:SF46">
    <property type="entry name" value="TYPE III POLYKETIDE SYNTHASE A"/>
    <property type="match status" value="1"/>
</dbReference>
<dbReference type="CDD" id="cd00831">
    <property type="entry name" value="CHS_like"/>
    <property type="match status" value="1"/>
</dbReference>
<name>A0A8J6UHH4_9BACT</name>
<keyword evidence="2" id="KW-0808">Transferase</keyword>
<dbReference type="PANTHER" id="PTHR11877">
    <property type="entry name" value="HYDROXYMETHYLGLUTARYL-COA SYNTHASE"/>
    <property type="match status" value="1"/>
</dbReference>
<dbReference type="Pfam" id="PF00195">
    <property type="entry name" value="Chal_sti_synt_N"/>
    <property type="match status" value="1"/>
</dbReference>
<evidence type="ECO:0000313" key="7">
    <source>
        <dbReference type="Proteomes" id="UP000632828"/>
    </source>
</evidence>
<dbReference type="InterPro" id="IPR016039">
    <property type="entry name" value="Thiolase-like"/>
</dbReference>
<evidence type="ECO:0000256" key="3">
    <source>
        <dbReference type="PIRSR" id="PIRSR000451-1"/>
    </source>
</evidence>
<feature type="domain" description="Chalcone/stilbene synthase N-terminal" evidence="4">
    <location>
        <begin position="65"/>
        <end position="213"/>
    </location>
</feature>
<evidence type="ECO:0000313" key="6">
    <source>
        <dbReference type="EMBL" id="MBD1401458.1"/>
    </source>
</evidence>
<dbReference type="RefSeq" id="WP_191157085.1">
    <property type="nucleotide sequence ID" value="NZ_JACWUN010000015.1"/>
</dbReference>
<feature type="active site" description="Acyl-thioester intermediate" evidence="3">
    <location>
        <position position="151"/>
    </location>
</feature>
<accession>A0A8J6UHH4</accession>
<dbReference type="AlphaFoldDB" id="A0A8J6UHH4"/>
<dbReference type="PIRSF" id="PIRSF000451">
    <property type="entry name" value="PKS_III"/>
    <property type="match status" value="1"/>
</dbReference>
<dbReference type="InterPro" id="IPR012328">
    <property type="entry name" value="Chalcone/stilbene_synt_C"/>
</dbReference>
<reference evidence="6" key="1">
    <citation type="submission" date="2020-09" db="EMBL/GenBank/DDBJ databases">
        <title>Pelobacter alkaliphilus sp. nov., a novel anaerobic arsenate-reducing bacterium from terrestrial mud volcano.</title>
        <authorList>
            <person name="Khomyakova M.A."/>
            <person name="Merkel A.Y."/>
            <person name="Slobodkin A.I."/>
        </authorList>
    </citation>
    <scope>NUCLEOTIDE SEQUENCE</scope>
    <source>
        <strain evidence="6">M08fum</strain>
    </source>
</reference>
<keyword evidence="7" id="KW-1185">Reference proteome</keyword>
<gene>
    <name evidence="6" type="ORF">ICT70_12360</name>
</gene>
<evidence type="ECO:0000256" key="1">
    <source>
        <dbReference type="ARBA" id="ARBA00005531"/>
    </source>
</evidence>
<protein>
    <submittedName>
        <fullName evidence="6">Type III polyketide synthase</fullName>
    </submittedName>
</protein>
<dbReference type="Pfam" id="PF02797">
    <property type="entry name" value="Chal_sti_synt_C"/>
    <property type="match status" value="1"/>
</dbReference>
<dbReference type="GO" id="GO:0030639">
    <property type="term" value="P:polyketide biosynthetic process"/>
    <property type="evidence" value="ECO:0007669"/>
    <property type="project" value="TreeGrafter"/>
</dbReference>
<dbReference type="Gene3D" id="3.40.47.10">
    <property type="match status" value="2"/>
</dbReference>
<proteinExistence type="inferred from homology"/>
<sequence length="367" mass="39833">MTQVWLHQPQTVVPAYSYQQQDVGAQMLEWTTDPRDQRLVRMLYRHSGIDTRHSVIPDWGDGFFAFAENATATQPTTRQRNDIYSREASTLAAELGHKVLDHSDSFSAKDITHVVTASCTGFFNPGIDYILCRELGLADNTQRYHLGFMGCYAAFPALNMAVQFCRANPDAVVLVMCLELCSLHLQLNGSEDSLLANALFADGAAAALVAARPPATGHSCRIIDFHSALIPSGVDTMAWSIGDNGFDISLSSYVPKIIGAGIAELTKSLLDRHQLGIEDVHTWAIHPGGKSIVDKVAEGLQLAPDQVTASRDVLRRYGNMSSATILFVLHDILAAARADHTQMIGAMAFGPGLTAELALLQLEPDDG</sequence>
<evidence type="ECO:0000259" key="5">
    <source>
        <dbReference type="Pfam" id="PF02797"/>
    </source>
</evidence>
<organism evidence="6 7">
    <name type="scientific">Pelovirga terrestris</name>
    <dbReference type="NCBI Taxonomy" id="2771352"/>
    <lineage>
        <taxon>Bacteria</taxon>
        <taxon>Pseudomonadati</taxon>
        <taxon>Thermodesulfobacteriota</taxon>
        <taxon>Desulfuromonadia</taxon>
        <taxon>Geobacterales</taxon>
        <taxon>Geobacteraceae</taxon>
        <taxon>Pelovirga</taxon>
    </lineage>
</organism>
<comment type="similarity">
    <text evidence="1">Belongs to the thiolase-like superfamily. Chalcone/stilbene synthases family.</text>
</comment>
<comment type="caution">
    <text evidence="6">The sequence shown here is derived from an EMBL/GenBank/DDBJ whole genome shotgun (WGS) entry which is preliminary data.</text>
</comment>
<dbReference type="GO" id="GO:0016747">
    <property type="term" value="F:acyltransferase activity, transferring groups other than amino-acyl groups"/>
    <property type="evidence" value="ECO:0007669"/>
    <property type="project" value="InterPro"/>
</dbReference>